<sequence>MSIELDPSQQLSFPRPLADGSSVTLKLRNPGDVTVAFKVKTTAPKQYCVRPNCGNIGPRETVDISVLLQPMKIEPPAGFKCKDKFLVQSVAVAPLEVDLQSTELWLAVEKARKEEIVEHKLRCAYLDPTPTAGENGTPGVAAPNNTLEAHPPSDPTHVPLPGGDSPQMRNIHSVAESIYSAAPSAASASTTPVVTSNNGAPNTTPSMLAPTPEDPYSNASSSSNLVKSPSSVPAPAPTTAAAAAVAQAQAPLSTLSHPTRARPPPSPRRHFLRNPPPLPRSPRHRICLARRSLHQTCPTLVLLFGLATASTAALEAKIAQLQAALTDRDRQIAQLQVEATQLRQRSASAAKVAPQDVKPQVITRTVVNPSYYSPQLVVIIALVAFWWA</sequence>
<gene>
    <name evidence="9" type="ORF">BCR44DRAFT_1510841</name>
</gene>
<dbReference type="Gene3D" id="2.60.40.10">
    <property type="entry name" value="Immunoglobulins"/>
    <property type="match status" value="1"/>
</dbReference>
<dbReference type="InterPro" id="IPR000535">
    <property type="entry name" value="MSP_dom"/>
</dbReference>
<dbReference type="GO" id="GO:0005789">
    <property type="term" value="C:endoplasmic reticulum membrane"/>
    <property type="evidence" value="ECO:0007669"/>
    <property type="project" value="InterPro"/>
</dbReference>
<organism evidence="9 10">
    <name type="scientific">Catenaria anguillulae PL171</name>
    <dbReference type="NCBI Taxonomy" id="765915"/>
    <lineage>
        <taxon>Eukaryota</taxon>
        <taxon>Fungi</taxon>
        <taxon>Fungi incertae sedis</taxon>
        <taxon>Blastocladiomycota</taxon>
        <taxon>Blastocladiomycetes</taxon>
        <taxon>Blastocladiales</taxon>
        <taxon>Catenariaceae</taxon>
        <taxon>Catenaria</taxon>
    </lineage>
</organism>
<evidence type="ECO:0000313" key="9">
    <source>
        <dbReference type="EMBL" id="ORZ38452.1"/>
    </source>
</evidence>
<dbReference type="SUPFAM" id="SSF49354">
    <property type="entry name" value="PapD-like"/>
    <property type="match status" value="1"/>
</dbReference>
<feature type="coiled-coil region" evidence="6">
    <location>
        <begin position="318"/>
        <end position="345"/>
    </location>
</feature>
<evidence type="ECO:0000256" key="6">
    <source>
        <dbReference type="SAM" id="Coils"/>
    </source>
</evidence>
<feature type="domain" description="MSP" evidence="8">
    <location>
        <begin position="2"/>
        <end position="126"/>
    </location>
</feature>
<dbReference type="InterPro" id="IPR016763">
    <property type="entry name" value="VAP"/>
</dbReference>
<protein>
    <submittedName>
        <fullName evidence="9">PapD-like protein</fullName>
    </submittedName>
</protein>
<evidence type="ECO:0000259" key="8">
    <source>
        <dbReference type="PROSITE" id="PS50202"/>
    </source>
</evidence>
<dbReference type="STRING" id="765915.A0A1Y2HZ54"/>
<comment type="similarity">
    <text evidence="2">Belongs to the VAMP-associated protein (VAP) (TC 9.B.17) family.</text>
</comment>
<evidence type="ECO:0000313" key="10">
    <source>
        <dbReference type="Proteomes" id="UP000193411"/>
    </source>
</evidence>
<keyword evidence="6" id="KW-0175">Coiled coil</keyword>
<keyword evidence="10" id="KW-1185">Reference proteome</keyword>
<evidence type="ECO:0000256" key="4">
    <source>
        <dbReference type="ARBA" id="ARBA00022989"/>
    </source>
</evidence>
<keyword evidence="3" id="KW-0812">Transmembrane</keyword>
<dbReference type="GO" id="GO:0090158">
    <property type="term" value="P:endoplasmic reticulum membrane organization"/>
    <property type="evidence" value="ECO:0007669"/>
    <property type="project" value="TreeGrafter"/>
</dbReference>
<evidence type="ECO:0000256" key="1">
    <source>
        <dbReference type="ARBA" id="ARBA00004211"/>
    </source>
</evidence>
<accession>A0A1Y2HZ54</accession>
<comment type="caution">
    <text evidence="9">The sequence shown here is derived from an EMBL/GenBank/DDBJ whole genome shotgun (WGS) entry which is preliminary data.</text>
</comment>
<dbReference type="InterPro" id="IPR013783">
    <property type="entry name" value="Ig-like_fold"/>
</dbReference>
<evidence type="ECO:0000256" key="3">
    <source>
        <dbReference type="ARBA" id="ARBA00022692"/>
    </source>
</evidence>
<dbReference type="EMBL" id="MCFL01000008">
    <property type="protein sequence ID" value="ORZ38452.1"/>
    <property type="molecule type" value="Genomic_DNA"/>
</dbReference>
<dbReference type="GO" id="GO:0061817">
    <property type="term" value="P:endoplasmic reticulum-plasma membrane tethering"/>
    <property type="evidence" value="ECO:0007669"/>
    <property type="project" value="TreeGrafter"/>
</dbReference>
<evidence type="ECO:0000256" key="5">
    <source>
        <dbReference type="ARBA" id="ARBA00023136"/>
    </source>
</evidence>
<keyword evidence="5" id="KW-0472">Membrane</keyword>
<dbReference type="PANTHER" id="PTHR10809:SF6">
    <property type="entry name" value="AT11025P-RELATED"/>
    <property type="match status" value="1"/>
</dbReference>
<proteinExistence type="inferred from homology"/>
<feature type="region of interest" description="Disordered" evidence="7">
    <location>
        <begin position="188"/>
        <end position="278"/>
    </location>
</feature>
<dbReference type="GO" id="GO:0033149">
    <property type="term" value="F:FFAT motif binding"/>
    <property type="evidence" value="ECO:0007669"/>
    <property type="project" value="TreeGrafter"/>
</dbReference>
<keyword evidence="4" id="KW-1133">Transmembrane helix</keyword>
<dbReference type="Pfam" id="PF00635">
    <property type="entry name" value="Motile_Sperm"/>
    <property type="match status" value="1"/>
</dbReference>
<dbReference type="PROSITE" id="PS50202">
    <property type="entry name" value="MSP"/>
    <property type="match status" value="1"/>
</dbReference>
<dbReference type="PANTHER" id="PTHR10809">
    <property type="entry name" value="VESICLE-ASSOCIATED MEMBRANE PROTEIN-ASSOCIATED PROTEIN"/>
    <property type="match status" value="1"/>
</dbReference>
<dbReference type="InterPro" id="IPR008962">
    <property type="entry name" value="PapD-like_sf"/>
</dbReference>
<evidence type="ECO:0000256" key="2">
    <source>
        <dbReference type="ARBA" id="ARBA00008932"/>
    </source>
</evidence>
<reference evidence="9 10" key="1">
    <citation type="submission" date="2016-07" db="EMBL/GenBank/DDBJ databases">
        <title>Pervasive Adenine N6-methylation of Active Genes in Fungi.</title>
        <authorList>
            <consortium name="DOE Joint Genome Institute"/>
            <person name="Mondo S.J."/>
            <person name="Dannebaum R.O."/>
            <person name="Kuo R.C."/>
            <person name="Labutti K."/>
            <person name="Haridas S."/>
            <person name="Kuo A."/>
            <person name="Salamov A."/>
            <person name="Ahrendt S.R."/>
            <person name="Lipzen A."/>
            <person name="Sullivan W."/>
            <person name="Andreopoulos W.B."/>
            <person name="Clum A."/>
            <person name="Lindquist E."/>
            <person name="Daum C."/>
            <person name="Ramamoorthy G.K."/>
            <person name="Gryganskyi A."/>
            <person name="Culley D."/>
            <person name="Magnuson J.K."/>
            <person name="James T.Y."/>
            <person name="O'Malley M.A."/>
            <person name="Stajich J.E."/>
            <person name="Spatafora J.W."/>
            <person name="Visel A."/>
            <person name="Grigoriev I.V."/>
        </authorList>
    </citation>
    <scope>NUCLEOTIDE SEQUENCE [LARGE SCALE GENOMIC DNA]</scope>
    <source>
        <strain evidence="9 10">PL171</strain>
    </source>
</reference>
<evidence type="ECO:0000256" key="7">
    <source>
        <dbReference type="SAM" id="MobiDB-lite"/>
    </source>
</evidence>
<dbReference type="Proteomes" id="UP000193411">
    <property type="component" value="Unassembled WGS sequence"/>
</dbReference>
<dbReference type="AlphaFoldDB" id="A0A1Y2HZ54"/>
<name>A0A1Y2HZ54_9FUNG</name>
<feature type="compositionally biased region" description="Low complexity" evidence="7">
    <location>
        <begin position="217"/>
        <end position="251"/>
    </location>
</feature>
<dbReference type="OrthoDB" id="264603at2759"/>
<feature type="region of interest" description="Disordered" evidence="7">
    <location>
        <begin position="128"/>
        <end position="169"/>
    </location>
</feature>
<dbReference type="GO" id="GO:0005886">
    <property type="term" value="C:plasma membrane"/>
    <property type="evidence" value="ECO:0007669"/>
    <property type="project" value="TreeGrafter"/>
</dbReference>
<feature type="compositionally biased region" description="Polar residues" evidence="7">
    <location>
        <begin position="197"/>
        <end position="206"/>
    </location>
</feature>
<comment type="subcellular location">
    <subcellularLocation>
        <location evidence="1">Membrane</location>
        <topology evidence="1">Single-pass type IV membrane protein</topology>
    </subcellularLocation>
</comment>